<protein>
    <submittedName>
        <fullName evidence="2">Uncharacterized protein</fullName>
    </submittedName>
</protein>
<dbReference type="HOGENOM" id="CLU_3036683_0_0_10"/>
<organism evidence="2 3">
    <name type="scientific">Bacteroides cellulosilyticus DSM 14838</name>
    <dbReference type="NCBI Taxonomy" id="537012"/>
    <lineage>
        <taxon>Bacteria</taxon>
        <taxon>Pseudomonadati</taxon>
        <taxon>Bacteroidota</taxon>
        <taxon>Bacteroidia</taxon>
        <taxon>Bacteroidales</taxon>
        <taxon>Bacteroidaceae</taxon>
        <taxon>Bacteroides</taxon>
    </lineage>
</organism>
<comment type="caution">
    <text evidence="2">The sequence shown here is derived from an EMBL/GenBank/DDBJ whole genome shotgun (WGS) entry which is preliminary data.</text>
</comment>
<gene>
    <name evidence="2" type="ORF">BACCELL_00738</name>
</gene>
<reference evidence="2 3" key="1">
    <citation type="submission" date="2008-12" db="EMBL/GenBank/DDBJ databases">
        <authorList>
            <person name="Fulton L."/>
            <person name="Clifton S."/>
            <person name="Fulton B."/>
            <person name="Xu J."/>
            <person name="Minx P."/>
            <person name="Pepin K.H."/>
            <person name="Johnson M."/>
            <person name="Bhonagiri V."/>
            <person name="Nash W.E."/>
            <person name="Mardis E.R."/>
            <person name="Wilson R.K."/>
        </authorList>
    </citation>
    <scope>NUCLEOTIDE SEQUENCE [LARGE SCALE GENOMIC DNA]</scope>
    <source>
        <strain evidence="2 3">DSM 14838</strain>
    </source>
</reference>
<dbReference type="AlphaFoldDB" id="E2N8Z3"/>
<sequence length="55" mass="6126">MPFAGGIVCGDAHFFRQWAELSLNIPAEASCPVSNLFPVWICLAGFMLLFLTYFL</sequence>
<dbReference type="Proteomes" id="UP000003711">
    <property type="component" value="Unassembled WGS sequence"/>
</dbReference>
<name>E2N8Z3_9BACE</name>
<evidence type="ECO:0000313" key="3">
    <source>
        <dbReference type="Proteomes" id="UP000003711"/>
    </source>
</evidence>
<reference evidence="2 3" key="2">
    <citation type="submission" date="2009-01" db="EMBL/GenBank/DDBJ databases">
        <title>Draft genome sequence of Bacteroides cellulosilyticus (DSM 14838).</title>
        <authorList>
            <person name="Sudarsanam P."/>
            <person name="Ley R."/>
            <person name="Guruge J."/>
            <person name="Turnbaugh P.J."/>
            <person name="Mahowald M."/>
            <person name="Liep D."/>
            <person name="Gordon J."/>
        </authorList>
    </citation>
    <scope>NUCLEOTIDE SEQUENCE [LARGE SCALE GENOMIC DNA]</scope>
    <source>
        <strain evidence="2 3">DSM 14838</strain>
    </source>
</reference>
<keyword evidence="1" id="KW-1133">Transmembrane helix</keyword>
<accession>E2N8Z3</accession>
<feature type="transmembrane region" description="Helical" evidence="1">
    <location>
        <begin position="36"/>
        <end position="54"/>
    </location>
</feature>
<evidence type="ECO:0000256" key="1">
    <source>
        <dbReference type="SAM" id="Phobius"/>
    </source>
</evidence>
<proteinExistence type="predicted"/>
<keyword evidence="1" id="KW-0472">Membrane</keyword>
<feature type="non-terminal residue" evidence="2">
    <location>
        <position position="55"/>
    </location>
</feature>
<evidence type="ECO:0000313" key="2">
    <source>
        <dbReference type="EMBL" id="EEF91702.1"/>
    </source>
</evidence>
<keyword evidence="1" id="KW-0812">Transmembrane</keyword>
<dbReference type="EMBL" id="ACCH01000065">
    <property type="protein sequence ID" value="EEF91702.1"/>
    <property type="molecule type" value="Genomic_DNA"/>
</dbReference>